<dbReference type="PIRSF" id="PIRSF000149">
    <property type="entry name" value="GAP_DH"/>
    <property type="match status" value="1"/>
</dbReference>
<reference evidence="10 11" key="1">
    <citation type="submission" date="2019-10" db="EMBL/GenBank/DDBJ databases">
        <title>Dictyobacter vulcani sp. nov., within the class Ktedonobacteria, isolated from soil of volcanic Mt. Zao.</title>
        <authorList>
            <person name="Zheng Y."/>
            <person name="Wang C.M."/>
            <person name="Sakai Y."/>
            <person name="Abe K."/>
            <person name="Yokota A."/>
            <person name="Yabe S."/>
        </authorList>
    </citation>
    <scope>NUCLEOTIDE SEQUENCE [LARGE SCALE GENOMIC DNA]</scope>
    <source>
        <strain evidence="10 11">W12</strain>
    </source>
</reference>
<dbReference type="InterPro" id="IPR020830">
    <property type="entry name" value="GlycerAld_3-P_DH_AS"/>
</dbReference>
<dbReference type="PROSITE" id="PS00071">
    <property type="entry name" value="GAPDH"/>
    <property type="match status" value="1"/>
</dbReference>
<organism evidence="10 11">
    <name type="scientific">Dictyobacter vulcani</name>
    <dbReference type="NCBI Taxonomy" id="2607529"/>
    <lineage>
        <taxon>Bacteria</taxon>
        <taxon>Bacillati</taxon>
        <taxon>Chloroflexota</taxon>
        <taxon>Ktedonobacteria</taxon>
        <taxon>Ktedonobacterales</taxon>
        <taxon>Dictyobacteraceae</taxon>
        <taxon>Dictyobacter</taxon>
    </lineage>
</organism>
<gene>
    <name evidence="10" type="ORF">KDW_19540</name>
</gene>
<dbReference type="GO" id="GO:0006006">
    <property type="term" value="P:glucose metabolic process"/>
    <property type="evidence" value="ECO:0007669"/>
    <property type="project" value="InterPro"/>
</dbReference>
<comment type="similarity">
    <text evidence="1 7">Belongs to the glyceraldehyde-3-phosphate dehydrogenase family.</text>
</comment>
<keyword evidence="11" id="KW-1185">Reference proteome</keyword>
<dbReference type="EC" id="1.2.1.-" evidence="8"/>
<dbReference type="AlphaFoldDB" id="A0A5J4KL33"/>
<dbReference type="InterPro" id="IPR020829">
    <property type="entry name" value="GlycerAld_3-P_DH_cat"/>
</dbReference>
<proteinExistence type="inferred from homology"/>
<dbReference type="Gene3D" id="3.30.360.10">
    <property type="entry name" value="Dihydrodipicolinate Reductase, domain 2"/>
    <property type="match status" value="1"/>
</dbReference>
<feature type="binding site" evidence="5">
    <location>
        <position position="36"/>
    </location>
    <ligand>
        <name>NAD(+)</name>
        <dbReference type="ChEBI" id="CHEBI:57540"/>
    </ligand>
</feature>
<dbReference type="FunFam" id="3.40.50.720:FF:000001">
    <property type="entry name" value="Glyceraldehyde-3-phosphate dehydrogenase"/>
    <property type="match status" value="1"/>
</dbReference>
<dbReference type="SUPFAM" id="SSF51735">
    <property type="entry name" value="NAD(P)-binding Rossmann-fold domains"/>
    <property type="match status" value="1"/>
</dbReference>
<evidence type="ECO:0000313" key="10">
    <source>
        <dbReference type="EMBL" id="GER87792.1"/>
    </source>
</evidence>
<protein>
    <recommendedName>
        <fullName evidence="8">Glyceraldehyde-3-phosphate dehydrogenase</fullName>
        <ecNumber evidence="8">1.2.1.-</ecNumber>
    </recommendedName>
</protein>
<keyword evidence="2 8" id="KW-0560">Oxidoreductase</keyword>
<dbReference type="FunFam" id="3.30.360.10:FF:000002">
    <property type="entry name" value="Glyceraldehyde-3-phosphate dehydrogenase"/>
    <property type="match status" value="1"/>
</dbReference>
<sequence>MATRVGINGFGRIGRQSLKAILENHSSELEVVAVNDLTDTKTNAHLLKYDSTYGRFPGEVEATAESLIVNGHEIKVIAQRDPSQIPWGDLGVDIVVESTGLFTDADKAAAHLKGGAKKVIISAPAKGEDLTIVLGVNQHMYDPAKHNIISNASCTTNCLAPTAKILNDTFGIERGLMNTIHSYTNDQRILDQVHKDLRRARAAGSNIIPTTTGAARALALVIPELKGRFDGMSLRVPTVTVSVVDFVITTRKEASIEAVNDAFKEAAAGSLKGILEYTEEPLVSTDFRGDPHSSIVDGLSTMVLGGNMIKVLAWYDNEWGYSNRVSDLAAFIAEKGF</sequence>
<dbReference type="EMBL" id="BKZW01000001">
    <property type="protein sequence ID" value="GER87792.1"/>
    <property type="molecule type" value="Genomic_DNA"/>
</dbReference>
<feature type="active site" description="Nucleophile" evidence="3">
    <location>
        <position position="154"/>
    </location>
</feature>
<feature type="binding site" evidence="4">
    <location>
        <begin position="153"/>
        <end position="155"/>
    </location>
    <ligand>
        <name>D-glyceraldehyde 3-phosphate</name>
        <dbReference type="ChEBI" id="CHEBI:59776"/>
    </ligand>
</feature>
<evidence type="ECO:0000256" key="4">
    <source>
        <dbReference type="PIRSR" id="PIRSR000149-2"/>
    </source>
</evidence>
<dbReference type="InterPro" id="IPR020828">
    <property type="entry name" value="GlycerAld_3-P_DH_NAD(P)-bd"/>
</dbReference>
<keyword evidence="5" id="KW-0547">Nucleotide-binding</keyword>
<dbReference type="PRINTS" id="PR00078">
    <property type="entry name" value="G3PDHDRGNASE"/>
</dbReference>
<feature type="binding site" evidence="5">
    <location>
        <position position="317"/>
    </location>
    <ligand>
        <name>NAD(+)</name>
        <dbReference type="ChEBI" id="CHEBI:57540"/>
    </ligand>
</feature>
<dbReference type="RefSeq" id="WP_151755758.1">
    <property type="nucleotide sequence ID" value="NZ_BKZW01000001.1"/>
</dbReference>
<dbReference type="Proteomes" id="UP000326912">
    <property type="component" value="Unassembled WGS sequence"/>
</dbReference>
<feature type="binding site" evidence="4">
    <location>
        <position position="235"/>
    </location>
    <ligand>
        <name>D-glyceraldehyde 3-phosphate</name>
        <dbReference type="ChEBI" id="CHEBI:59776"/>
    </ligand>
</feature>
<name>A0A5J4KL33_9CHLR</name>
<feature type="binding site" evidence="5">
    <location>
        <position position="80"/>
    </location>
    <ligand>
        <name>NAD(+)</name>
        <dbReference type="ChEBI" id="CHEBI:57540"/>
    </ligand>
</feature>
<accession>A0A5J4KL33</accession>
<dbReference type="GO" id="GO:0051287">
    <property type="term" value="F:NAD binding"/>
    <property type="evidence" value="ECO:0007669"/>
    <property type="project" value="InterPro"/>
</dbReference>
<dbReference type="InterPro" id="IPR036291">
    <property type="entry name" value="NAD(P)-bd_dom_sf"/>
</dbReference>
<evidence type="ECO:0000256" key="7">
    <source>
        <dbReference type="RuleBase" id="RU000397"/>
    </source>
</evidence>
<feature type="site" description="Activates thiol group during catalysis" evidence="6">
    <location>
        <position position="181"/>
    </location>
</feature>
<dbReference type="SMART" id="SM00846">
    <property type="entry name" value="Gp_dh_N"/>
    <property type="match status" value="1"/>
</dbReference>
<dbReference type="Gene3D" id="3.40.50.720">
    <property type="entry name" value="NAD(P)-binding Rossmann-like Domain"/>
    <property type="match status" value="1"/>
</dbReference>
<dbReference type="InterPro" id="IPR006424">
    <property type="entry name" value="Glyceraldehyde-3-P_DH_1"/>
</dbReference>
<dbReference type="GO" id="GO:0016620">
    <property type="term" value="F:oxidoreductase activity, acting on the aldehyde or oxo group of donors, NAD or NADP as acceptor"/>
    <property type="evidence" value="ECO:0007669"/>
    <property type="project" value="InterPro"/>
</dbReference>
<dbReference type="InterPro" id="IPR020831">
    <property type="entry name" value="GlycerAld/Erythrose_P_DH"/>
</dbReference>
<dbReference type="Pfam" id="PF00044">
    <property type="entry name" value="Gp_dh_N"/>
    <property type="match status" value="1"/>
</dbReference>
<comment type="caution">
    <text evidence="10">The sequence shown here is derived from an EMBL/GenBank/DDBJ whole genome shotgun (WGS) entry which is preliminary data.</text>
</comment>
<evidence type="ECO:0000256" key="8">
    <source>
        <dbReference type="RuleBase" id="RU361160"/>
    </source>
</evidence>
<dbReference type="CDD" id="cd18126">
    <property type="entry name" value="GAPDH_I_C"/>
    <property type="match status" value="1"/>
</dbReference>
<evidence type="ECO:0000256" key="6">
    <source>
        <dbReference type="PIRSR" id="PIRSR000149-4"/>
    </source>
</evidence>
<dbReference type="SUPFAM" id="SSF55347">
    <property type="entry name" value="Glyceraldehyde-3-phosphate dehydrogenase-like, C-terminal domain"/>
    <property type="match status" value="1"/>
</dbReference>
<dbReference type="CDD" id="cd05214">
    <property type="entry name" value="GAPDH_I_N"/>
    <property type="match status" value="1"/>
</dbReference>
<feature type="binding site" evidence="4">
    <location>
        <begin position="212"/>
        <end position="213"/>
    </location>
    <ligand>
        <name>D-glyceraldehyde 3-phosphate</name>
        <dbReference type="ChEBI" id="CHEBI:59776"/>
    </ligand>
</feature>
<dbReference type="GO" id="GO:0050661">
    <property type="term" value="F:NADP binding"/>
    <property type="evidence" value="ECO:0007669"/>
    <property type="project" value="InterPro"/>
</dbReference>
<evidence type="ECO:0000256" key="3">
    <source>
        <dbReference type="PIRSR" id="PIRSR000149-1"/>
    </source>
</evidence>
<evidence type="ECO:0000313" key="11">
    <source>
        <dbReference type="Proteomes" id="UP000326912"/>
    </source>
</evidence>
<evidence type="ECO:0000259" key="9">
    <source>
        <dbReference type="SMART" id="SM00846"/>
    </source>
</evidence>
<evidence type="ECO:0000256" key="2">
    <source>
        <dbReference type="ARBA" id="ARBA00023002"/>
    </source>
</evidence>
<feature type="domain" description="Glyceraldehyde 3-phosphate dehydrogenase NAD(P) binding" evidence="9">
    <location>
        <begin position="3"/>
        <end position="154"/>
    </location>
</feature>
<feature type="binding site" evidence="4">
    <location>
        <position position="184"/>
    </location>
    <ligand>
        <name>D-glyceraldehyde 3-phosphate</name>
        <dbReference type="ChEBI" id="CHEBI:59776"/>
    </ligand>
</feature>
<evidence type="ECO:0000256" key="5">
    <source>
        <dbReference type="PIRSR" id="PIRSR000149-3"/>
    </source>
</evidence>
<feature type="binding site" evidence="5">
    <location>
        <position position="122"/>
    </location>
    <ligand>
        <name>NAD(+)</name>
        <dbReference type="ChEBI" id="CHEBI:57540"/>
    </ligand>
</feature>
<dbReference type="Pfam" id="PF02800">
    <property type="entry name" value="Gp_dh_C"/>
    <property type="match status" value="1"/>
</dbReference>
<dbReference type="PANTHER" id="PTHR43148">
    <property type="entry name" value="GLYCERALDEHYDE-3-PHOSPHATE DEHYDROGENASE 2"/>
    <property type="match status" value="1"/>
</dbReference>
<dbReference type="NCBIfam" id="TIGR01534">
    <property type="entry name" value="GAPDH-I"/>
    <property type="match status" value="1"/>
</dbReference>
<keyword evidence="5" id="KW-0520">NAD</keyword>
<feature type="binding site" evidence="5">
    <location>
        <begin position="12"/>
        <end position="13"/>
    </location>
    <ligand>
        <name>NAD(+)</name>
        <dbReference type="ChEBI" id="CHEBI:57540"/>
    </ligand>
</feature>
<evidence type="ECO:0000256" key="1">
    <source>
        <dbReference type="ARBA" id="ARBA00007406"/>
    </source>
</evidence>